<reference evidence="2" key="1">
    <citation type="submission" date="2018-01" db="EMBL/GenBank/DDBJ databases">
        <title>An insight into the sialome of Amazonian anophelines.</title>
        <authorList>
            <person name="Ribeiro J.M."/>
            <person name="Scarpassa V."/>
            <person name="Calvo E."/>
        </authorList>
    </citation>
    <scope>NUCLEOTIDE SEQUENCE</scope>
    <source>
        <tissue evidence="2">Salivary glands</tissue>
    </source>
</reference>
<name>A0A2M4B802_9DIPT</name>
<proteinExistence type="predicted"/>
<accession>A0A2M4B802</accession>
<organism evidence="2">
    <name type="scientific">Anopheles triannulatus</name>
    <dbReference type="NCBI Taxonomy" id="58253"/>
    <lineage>
        <taxon>Eukaryota</taxon>
        <taxon>Metazoa</taxon>
        <taxon>Ecdysozoa</taxon>
        <taxon>Arthropoda</taxon>
        <taxon>Hexapoda</taxon>
        <taxon>Insecta</taxon>
        <taxon>Pterygota</taxon>
        <taxon>Neoptera</taxon>
        <taxon>Endopterygota</taxon>
        <taxon>Diptera</taxon>
        <taxon>Nematocera</taxon>
        <taxon>Culicoidea</taxon>
        <taxon>Culicidae</taxon>
        <taxon>Anophelinae</taxon>
        <taxon>Anopheles</taxon>
    </lineage>
</organism>
<sequence>MLTHGHPWFPLASFLGMLGAFRSLAGNALGSPSLWEAVAPGVLAGLYVTMRPCMAVGHGKIARPGIGMSV</sequence>
<evidence type="ECO:0000313" key="2">
    <source>
        <dbReference type="EMBL" id="MBW49120.1"/>
    </source>
</evidence>
<keyword evidence="1" id="KW-0732">Signal</keyword>
<protein>
    <submittedName>
        <fullName evidence="2">Putative secreted protein</fullName>
    </submittedName>
</protein>
<dbReference type="EMBL" id="GGFK01015799">
    <property type="protein sequence ID" value="MBW49120.1"/>
    <property type="molecule type" value="Transcribed_RNA"/>
</dbReference>
<feature type="chain" id="PRO_5014695148" evidence="1">
    <location>
        <begin position="31"/>
        <end position="70"/>
    </location>
</feature>
<feature type="signal peptide" evidence="1">
    <location>
        <begin position="1"/>
        <end position="30"/>
    </location>
</feature>
<dbReference type="AlphaFoldDB" id="A0A2M4B802"/>
<evidence type="ECO:0000256" key="1">
    <source>
        <dbReference type="SAM" id="SignalP"/>
    </source>
</evidence>